<dbReference type="AlphaFoldDB" id="A0AAU9WU90"/>
<reference evidence="5 6" key="1">
    <citation type="submission" date="2022-05" db="EMBL/GenBank/DDBJ databases">
        <authorList>
            <consortium name="Genoscope - CEA"/>
            <person name="William W."/>
        </authorList>
    </citation>
    <scope>NUCLEOTIDE SEQUENCE [LARGE SCALE GENOMIC DNA]</scope>
</reference>
<comment type="caution">
    <text evidence="3">Lacks conserved residue(s) required for the propagation of feature annotation.</text>
</comment>
<evidence type="ECO:0000259" key="4">
    <source>
        <dbReference type="PROSITE" id="PS01180"/>
    </source>
</evidence>
<evidence type="ECO:0000256" key="3">
    <source>
        <dbReference type="PROSITE-ProRule" id="PRU00059"/>
    </source>
</evidence>
<comment type="caution">
    <text evidence="5">The sequence shown here is derived from an EMBL/GenBank/DDBJ whole genome shotgun (WGS) entry which is preliminary data.</text>
</comment>
<dbReference type="CDD" id="cd00041">
    <property type="entry name" value="CUB"/>
    <property type="match status" value="1"/>
</dbReference>
<proteinExistence type="predicted"/>
<dbReference type="Pfam" id="PF00431">
    <property type="entry name" value="CUB"/>
    <property type="match status" value="1"/>
</dbReference>
<protein>
    <recommendedName>
        <fullName evidence="4">CUB domain-containing protein</fullName>
    </recommendedName>
</protein>
<evidence type="ECO:0000313" key="6">
    <source>
        <dbReference type="Proteomes" id="UP001159428"/>
    </source>
</evidence>
<organism evidence="5 6">
    <name type="scientific">Pocillopora meandrina</name>
    <dbReference type="NCBI Taxonomy" id="46732"/>
    <lineage>
        <taxon>Eukaryota</taxon>
        <taxon>Metazoa</taxon>
        <taxon>Cnidaria</taxon>
        <taxon>Anthozoa</taxon>
        <taxon>Hexacorallia</taxon>
        <taxon>Scleractinia</taxon>
        <taxon>Astrocoeniina</taxon>
        <taxon>Pocilloporidae</taxon>
        <taxon>Pocillopora</taxon>
    </lineage>
</organism>
<dbReference type="FunFam" id="2.60.120.290:FF:000005">
    <property type="entry name" value="Procollagen C-endopeptidase enhancer 1"/>
    <property type="match status" value="1"/>
</dbReference>
<dbReference type="SUPFAM" id="SSF49854">
    <property type="entry name" value="Spermadhesin, CUB domain"/>
    <property type="match status" value="1"/>
</dbReference>
<keyword evidence="6" id="KW-1185">Reference proteome</keyword>
<gene>
    <name evidence="5" type="ORF">PMEA_00011949</name>
</gene>
<accession>A0AAU9WU90</accession>
<dbReference type="SMART" id="SM00042">
    <property type="entry name" value="CUB"/>
    <property type="match status" value="1"/>
</dbReference>
<dbReference type="PANTHER" id="PTHR24251">
    <property type="entry name" value="OVOCHYMASE-RELATED"/>
    <property type="match status" value="1"/>
</dbReference>
<sequence length="115" mass="12748">IITSPNFPLDYDNDKKCIWRVSTSDAGLIIKATFNEFDLQYNTISGDCPFDSLTFSDGDSSGGDVIGKYCDTIYPEVIYSTENGMYIEFQSDSLHTYKGFEITVSAVKAGTHKSN</sequence>
<feature type="domain" description="CUB" evidence="4">
    <location>
        <begin position="1"/>
        <end position="107"/>
    </location>
</feature>
<keyword evidence="2" id="KW-1015">Disulfide bond</keyword>
<dbReference type="InterPro" id="IPR035914">
    <property type="entry name" value="Sperma_CUB_dom_sf"/>
</dbReference>
<evidence type="ECO:0000256" key="1">
    <source>
        <dbReference type="ARBA" id="ARBA00022737"/>
    </source>
</evidence>
<name>A0AAU9WU90_9CNID</name>
<evidence type="ECO:0000313" key="5">
    <source>
        <dbReference type="EMBL" id="CAH3126133.1"/>
    </source>
</evidence>
<dbReference type="InterPro" id="IPR000859">
    <property type="entry name" value="CUB_dom"/>
</dbReference>
<dbReference type="Proteomes" id="UP001159428">
    <property type="component" value="Unassembled WGS sequence"/>
</dbReference>
<feature type="non-terminal residue" evidence="5">
    <location>
        <position position="1"/>
    </location>
</feature>
<dbReference type="Gene3D" id="2.60.120.290">
    <property type="entry name" value="Spermadhesin, CUB domain"/>
    <property type="match status" value="1"/>
</dbReference>
<evidence type="ECO:0000256" key="2">
    <source>
        <dbReference type="ARBA" id="ARBA00023157"/>
    </source>
</evidence>
<dbReference type="PROSITE" id="PS01180">
    <property type="entry name" value="CUB"/>
    <property type="match status" value="1"/>
</dbReference>
<keyword evidence="1" id="KW-0677">Repeat</keyword>
<dbReference type="EMBL" id="CALNXJ010000021">
    <property type="protein sequence ID" value="CAH3126133.1"/>
    <property type="molecule type" value="Genomic_DNA"/>
</dbReference>